<evidence type="ECO:0000256" key="13">
    <source>
        <dbReference type="ARBA" id="ARBA00046681"/>
    </source>
</evidence>
<evidence type="ECO:0000259" key="18">
    <source>
        <dbReference type="PROSITE" id="PS51481"/>
    </source>
</evidence>
<evidence type="ECO:0000256" key="9">
    <source>
        <dbReference type="ARBA" id="ARBA00022840"/>
    </source>
</evidence>
<dbReference type="FunFam" id="3.40.50.10440:FF:000001">
    <property type="entry name" value="Dihydroxyacetone kinase, DhaK subunit"/>
    <property type="match status" value="1"/>
</dbReference>
<keyword evidence="6" id="KW-0808">Transferase</keyword>
<sequence length="585" mass="63714">MASKKLINSVNNVVDESLSGLCTAYPQLDYHPNKRVVLSSNWNDDKLNDKKIGIICGGGSGHEPFSAGFVGAGMLSASISGDVFAAPPPNNILHAIKCVTGNAGTIVVIPNYTGDCLNFGIAIEKAKQNGLKILDIVVDDDCSIPDDNLGRAGKRGLVGILFVIKIIGGLSKQEMTLETIYNHAKIISNNIATYGVGLSSCSLPGQGKMFQLPDDEIEIGLGVHGEAGYDRIKMKNINEIVEIMLTSINNKLSLKSNDSVAVIINNFGATSQLEQGIVVNEVVIQLKKMSVNPVRIYSGVLMTSLDSAGIHISIFKIPIDNKNLYISCLDDTTDAPSWPGCVYSFPRNKKINYQEDKHQVIKKTGRKLDDNKMEILEECLRSACENIIENEIKLNSLDRGCGDGDCGYTHKKLANGILRSFKTLEIAYPASLLTQLSWIAEECMGGTSGAVYSLFFTTAACSLSKSNEKNDKWDKLLSDAWKFGIDGIMKYSKARPGDRTMLDSLSPAYKIYNENILNNINFKVAIKNSADAARIGCEATKKMIPRAGRAAYVKQSEYFNNVDAGAFGVVVWLNAISDIIENYEN</sequence>
<dbReference type="GO" id="GO:0005829">
    <property type="term" value="C:cytosol"/>
    <property type="evidence" value="ECO:0007669"/>
    <property type="project" value="TreeGrafter"/>
</dbReference>
<feature type="domain" description="DhaK" evidence="18">
    <location>
        <begin position="9"/>
        <end position="338"/>
    </location>
</feature>
<dbReference type="PANTHER" id="PTHR28629:SF4">
    <property type="entry name" value="TRIOKINASE_FMN CYCLASE"/>
    <property type="match status" value="1"/>
</dbReference>
<dbReference type="Pfam" id="PF02734">
    <property type="entry name" value="Dak2"/>
    <property type="match status" value="1"/>
</dbReference>
<dbReference type="InterPro" id="IPR050861">
    <property type="entry name" value="Dihydroxyacetone_Kinase"/>
</dbReference>
<comment type="caution">
    <text evidence="19">The sequence shown here is derived from an EMBL/GenBank/DDBJ whole genome shotgun (WGS) entry which is preliminary data.</text>
</comment>
<dbReference type="InterPro" id="IPR004007">
    <property type="entry name" value="DhaL_dom"/>
</dbReference>
<evidence type="ECO:0000259" key="17">
    <source>
        <dbReference type="PROSITE" id="PS51480"/>
    </source>
</evidence>
<dbReference type="Gene3D" id="3.40.50.10440">
    <property type="entry name" value="Dihydroxyacetone kinase, domain 1"/>
    <property type="match status" value="1"/>
</dbReference>
<dbReference type="PROSITE" id="PS51481">
    <property type="entry name" value="DHAK"/>
    <property type="match status" value="1"/>
</dbReference>
<comment type="catalytic activity">
    <reaction evidence="16">
        <text>dihydroxyacetone + ATP = dihydroxyacetone phosphate + ADP + H(+)</text>
        <dbReference type="Rhea" id="RHEA:15773"/>
        <dbReference type="ChEBI" id="CHEBI:15378"/>
        <dbReference type="ChEBI" id="CHEBI:16016"/>
        <dbReference type="ChEBI" id="CHEBI:30616"/>
        <dbReference type="ChEBI" id="CHEBI:57642"/>
        <dbReference type="ChEBI" id="CHEBI:456216"/>
        <dbReference type="EC" id="2.7.1.29"/>
    </reaction>
</comment>
<dbReference type="Gene3D" id="1.25.40.340">
    <property type="match status" value="1"/>
</dbReference>
<reference evidence="19 20" key="1">
    <citation type="submission" date="2020-08" db="EMBL/GenBank/DDBJ databases">
        <title>Aphidius gifuensis genome sequencing and assembly.</title>
        <authorList>
            <person name="Du Z."/>
        </authorList>
    </citation>
    <scope>NUCLEOTIDE SEQUENCE [LARGE SCALE GENOMIC DNA]</scope>
    <source>
        <strain evidence="19">YNYX2018</strain>
        <tissue evidence="19">Adults</tissue>
    </source>
</reference>
<dbReference type="FunFam" id="1.25.40.340:FF:000002">
    <property type="entry name" value="Dihydroxyacetone kinase, L subunit"/>
    <property type="match status" value="1"/>
</dbReference>
<keyword evidence="8" id="KW-0418">Kinase</keyword>
<feature type="domain" description="DhaL" evidence="17">
    <location>
        <begin position="374"/>
        <end position="578"/>
    </location>
</feature>
<evidence type="ECO:0000256" key="2">
    <source>
        <dbReference type="ARBA" id="ARBA00012107"/>
    </source>
</evidence>
<evidence type="ECO:0000256" key="4">
    <source>
        <dbReference type="ARBA" id="ARBA00012578"/>
    </source>
</evidence>
<evidence type="ECO:0000313" key="19">
    <source>
        <dbReference type="EMBL" id="KAF7994103.1"/>
    </source>
</evidence>
<dbReference type="Proteomes" id="UP000639338">
    <property type="component" value="Unassembled WGS sequence"/>
</dbReference>
<keyword evidence="10" id="KW-0170">Cobalt</keyword>
<evidence type="ECO:0000256" key="6">
    <source>
        <dbReference type="ARBA" id="ARBA00022679"/>
    </source>
</evidence>
<keyword evidence="9" id="KW-0067">ATP-binding</keyword>
<evidence type="ECO:0000256" key="10">
    <source>
        <dbReference type="ARBA" id="ARBA00023285"/>
    </source>
</evidence>
<dbReference type="Pfam" id="PF02733">
    <property type="entry name" value="Dak1"/>
    <property type="match status" value="1"/>
</dbReference>
<evidence type="ECO:0000256" key="15">
    <source>
        <dbReference type="ARBA" id="ARBA00048526"/>
    </source>
</evidence>
<dbReference type="GO" id="GO:0034012">
    <property type="term" value="F:FAD-AMP lyase (cyclizing) activity"/>
    <property type="evidence" value="ECO:0007669"/>
    <property type="project" value="UniProtKB-EC"/>
</dbReference>
<evidence type="ECO:0000256" key="12">
    <source>
        <dbReference type="ARBA" id="ARBA00045490"/>
    </source>
</evidence>
<comment type="function">
    <text evidence="12">Catalyzes both the phosphorylation of dihydroxyacetone and of glyceraldehyde, and the splitting of ribonucleoside diphosphate-X compounds among which FAD is the best substrate. Represses IFIH1-mediated cellular antiviral response.</text>
</comment>
<evidence type="ECO:0000256" key="5">
    <source>
        <dbReference type="ARBA" id="ARBA00018932"/>
    </source>
</evidence>
<comment type="catalytic activity">
    <reaction evidence="14">
        <text>D-glyceraldehyde + ATP = D-glyceraldehyde 3-phosphate + ADP + H(+)</text>
        <dbReference type="Rhea" id="RHEA:13941"/>
        <dbReference type="ChEBI" id="CHEBI:15378"/>
        <dbReference type="ChEBI" id="CHEBI:17378"/>
        <dbReference type="ChEBI" id="CHEBI:30616"/>
        <dbReference type="ChEBI" id="CHEBI:59776"/>
        <dbReference type="ChEBI" id="CHEBI:456216"/>
        <dbReference type="EC" id="2.7.1.28"/>
    </reaction>
</comment>
<accession>A0A834XXE6</accession>
<dbReference type="GO" id="GO:0050354">
    <property type="term" value="F:triokinase activity"/>
    <property type="evidence" value="ECO:0007669"/>
    <property type="project" value="UniProtKB-EC"/>
</dbReference>
<dbReference type="SUPFAM" id="SSF101473">
    <property type="entry name" value="DhaL-like"/>
    <property type="match status" value="1"/>
</dbReference>
<dbReference type="SMART" id="SM01120">
    <property type="entry name" value="Dak2"/>
    <property type="match status" value="1"/>
</dbReference>
<organism evidence="19 20">
    <name type="scientific">Aphidius gifuensis</name>
    <name type="common">Parasitoid wasp</name>
    <dbReference type="NCBI Taxonomy" id="684658"/>
    <lineage>
        <taxon>Eukaryota</taxon>
        <taxon>Metazoa</taxon>
        <taxon>Ecdysozoa</taxon>
        <taxon>Arthropoda</taxon>
        <taxon>Hexapoda</taxon>
        <taxon>Insecta</taxon>
        <taxon>Pterygota</taxon>
        <taxon>Neoptera</taxon>
        <taxon>Endopterygota</taxon>
        <taxon>Hymenoptera</taxon>
        <taxon>Apocrita</taxon>
        <taxon>Ichneumonoidea</taxon>
        <taxon>Braconidae</taxon>
        <taxon>Aphidiinae</taxon>
        <taxon>Aphidius</taxon>
    </lineage>
</organism>
<name>A0A834XXE6_APHGI</name>
<dbReference type="AlphaFoldDB" id="A0A834XXE6"/>
<evidence type="ECO:0000256" key="8">
    <source>
        <dbReference type="ARBA" id="ARBA00022777"/>
    </source>
</evidence>
<evidence type="ECO:0000256" key="7">
    <source>
        <dbReference type="ARBA" id="ARBA00022741"/>
    </source>
</evidence>
<comment type="similarity">
    <text evidence="1">Belongs to the dihydroxyacetone kinase (DAK) family.</text>
</comment>
<dbReference type="GO" id="GO:0019563">
    <property type="term" value="P:glycerol catabolic process"/>
    <property type="evidence" value="ECO:0007669"/>
    <property type="project" value="TreeGrafter"/>
</dbReference>
<evidence type="ECO:0000256" key="14">
    <source>
        <dbReference type="ARBA" id="ARBA00047974"/>
    </source>
</evidence>
<evidence type="ECO:0000256" key="1">
    <source>
        <dbReference type="ARBA" id="ARBA00008757"/>
    </source>
</evidence>
<evidence type="ECO:0000256" key="16">
    <source>
        <dbReference type="ARBA" id="ARBA00048898"/>
    </source>
</evidence>
<dbReference type="EMBL" id="JACMRX010000003">
    <property type="protein sequence ID" value="KAF7994103.1"/>
    <property type="molecule type" value="Genomic_DNA"/>
</dbReference>
<dbReference type="GO" id="GO:0004371">
    <property type="term" value="F:glycerone kinase activity"/>
    <property type="evidence" value="ECO:0007669"/>
    <property type="project" value="UniProtKB-EC"/>
</dbReference>
<keyword evidence="20" id="KW-1185">Reference proteome</keyword>
<keyword evidence="7" id="KW-0547">Nucleotide-binding</keyword>
<dbReference type="FunFam" id="3.30.1180.20:FF:000001">
    <property type="entry name" value="Dihydroxyacetone kinase 1"/>
    <property type="match status" value="1"/>
</dbReference>
<dbReference type="GO" id="GO:0005524">
    <property type="term" value="F:ATP binding"/>
    <property type="evidence" value="ECO:0007669"/>
    <property type="project" value="UniProtKB-KW"/>
</dbReference>
<gene>
    <name evidence="19" type="ORF">HCN44_011372</name>
</gene>
<evidence type="ECO:0000313" key="20">
    <source>
        <dbReference type="Proteomes" id="UP000639338"/>
    </source>
</evidence>
<dbReference type="PANTHER" id="PTHR28629">
    <property type="entry name" value="TRIOKINASE/FMN CYCLASE"/>
    <property type="match status" value="1"/>
</dbReference>
<dbReference type="Gene3D" id="3.30.1180.20">
    <property type="entry name" value="Dihydroxyacetone kinase, domain 2"/>
    <property type="match status" value="1"/>
</dbReference>
<proteinExistence type="inferred from homology"/>
<dbReference type="InterPro" id="IPR036117">
    <property type="entry name" value="DhaL_dom_sf"/>
</dbReference>
<dbReference type="EC" id="2.7.1.29" evidence="2"/>
<protein>
    <recommendedName>
        <fullName evidence="5">Triokinase/FMN cyclase</fullName>
        <ecNumber evidence="3">2.7.1.28</ecNumber>
        <ecNumber evidence="2">2.7.1.29</ecNumber>
        <ecNumber evidence="4">4.6.1.15</ecNumber>
    </recommendedName>
    <alternativeName>
        <fullName evidence="11">Bifunctional ATP-dependent dihydroxyacetone kinase/FAD-AMP lyase (cyclizing)</fullName>
    </alternativeName>
</protein>
<dbReference type="SUPFAM" id="SSF82549">
    <property type="entry name" value="DAK1/DegV-like"/>
    <property type="match status" value="1"/>
</dbReference>
<dbReference type="PROSITE" id="PS51480">
    <property type="entry name" value="DHAL"/>
    <property type="match status" value="1"/>
</dbReference>
<evidence type="ECO:0000256" key="11">
    <source>
        <dbReference type="ARBA" id="ARBA00032426"/>
    </source>
</evidence>
<dbReference type="EC" id="2.7.1.28" evidence="3"/>
<dbReference type="EC" id="4.6.1.15" evidence="4"/>
<dbReference type="OrthoDB" id="1724672at2759"/>
<evidence type="ECO:0000256" key="3">
    <source>
        <dbReference type="ARBA" id="ARBA00012110"/>
    </source>
</evidence>
<comment type="subunit">
    <text evidence="13">Homodimer. Interacts with IFIH1 (via the CARD domains), the interaction is inhibited by viral infection.</text>
</comment>
<comment type="catalytic activity">
    <reaction evidence="15">
        <text>FAD = riboflavin cyclic-4',5'-phosphate + AMP + H(+)</text>
        <dbReference type="Rhea" id="RHEA:13729"/>
        <dbReference type="ChEBI" id="CHEBI:15378"/>
        <dbReference type="ChEBI" id="CHEBI:57692"/>
        <dbReference type="ChEBI" id="CHEBI:76202"/>
        <dbReference type="ChEBI" id="CHEBI:456215"/>
        <dbReference type="EC" id="4.6.1.15"/>
    </reaction>
</comment>
<dbReference type="InterPro" id="IPR004006">
    <property type="entry name" value="DhaK_dom"/>
</dbReference>